<evidence type="ECO:0000259" key="14">
    <source>
        <dbReference type="PROSITE" id="PS50929"/>
    </source>
</evidence>
<evidence type="ECO:0000256" key="6">
    <source>
        <dbReference type="ARBA" id="ARBA00022741"/>
    </source>
</evidence>
<dbReference type="InterPro" id="IPR017871">
    <property type="entry name" value="ABC_transporter-like_CS"/>
</dbReference>
<comment type="similarity">
    <text evidence="10">Belongs to the ABC transporter superfamily. Siderophore-Fe(3+) uptake transporter (SIUT) (TC 3.A.1.21) family.</text>
</comment>
<dbReference type="SMART" id="SM00382">
    <property type="entry name" value="AAA"/>
    <property type="match status" value="1"/>
</dbReference>
<dbReference type="GO" id="GO:0016887">
    <property type="term" value="F:ATP hydrolysis activity"/>
    <property type="evidence" value="ECO:0007669"/>
    <property type="project" value="InterPro"/>
</dbReference>
<keyword evidence="16" id="KW-1185">Reference proteome</keyword>
<dbReference type="Pfam" id="PF00005">
    <property type="entry name" value="ABC_tran"/>
    <property type="match status" value="1"/>
</dbReference>
<evidence type="ECO:0000256" key="11">
    <source>
        <dbReference type="SAM" id="Phobius"/>
    </source>
</evidence>
<dbReference type="SUPFAM" id="SSF90123">
    <property type="entry name" value="ABC transporter transmembrane region"/>
    <property type="match status" value="1"/>
</dbReference>
<dbReference type="GO" id="GO:0005524">
    <property type="term" value="F:ATP binding"/>
    <property type="evidence" value="ECO:0007669"/>
    <property type="project" value="UniProtKB-KW"/>
</dbReference>
<name>A0A5Q3Q1W7_9PSEU</name>
<dbReference type="PROSITE" id="PS50929">
    <property type="entry name" value="ABC_TM1F"/>
    <property type="match status" value="1"/>
</dbReference>
<keyword evidence="4" id="KW-0997">Cell inner membrane</keyword>
<reference evidence="16" key="1">
    <citation type="submission" date="2019-11" db="EMBL/GenBank/DDBJ databases">
        <title>The complete genome sequence of Saccharopolyspora sp. E2A.</title>
        <authorList>
            <person name="Zhang G."/>
        </authorList>
    </citation>
    <scope>NUCLEOTIDE SEQUENCE [LARGE SCALE GENOMIC DNA]</scope>
    <source>
        <strain evidence="16">E2A</strain>
    </source>
</reference>
<dbReference type="KEGG" id="sace:GIY23_01950"/>
<dbReference type="InterPro" id="IPR003439">
    <property type="entry name" value="ABC_transporter-like_ATP-bd"/>
</dbReference>
<dbReference type="GO" id="GO:0015421">
    <property type="term" value="F:ABC-type oligopeptide transporter activity"/>
    <property type="evidence" value="ECO:0007669"/>
    <property type="project" value="TreeGrafter"/>
</dbReference>
<feature type="transmembrane region" description="Helical" evidence="11">
    <location>
        <begin position="138"/>
        <end position="157"/>
    </location>
</feature>
<dbReference type="InterPro" id="IPR036640">
    <property type="entry name" value="ABC1_TM_sf"/>
</dbReference>
<proteinExistence type="inferred from homology"/>
<keyword evidence="3" id="KW-1003">Cell membrane</keyword>
<keyword evidence="5 11" id="KW-0812">Transmembrane</keyword>
<dbReference type="PROSITE" id="PS50893">
    <property type="entry name" value="ABC_TRANSPORTER_2"/>
    <property type="match status" value="1"/>
</dbReference>
<evidence type="ECO:0000256" key="10">
    <source>
        <dbReference type="ARBA" id="ARBA00023455"/>
    </source>
</evidence>
<evidence type="ECO:0000259" key="13">
    <source>
        <dbReference type="PROSITE" id="PS50893"/>
    </source>
</evidence>
<evidence type="ECO:0000256" key="2">
    <source>
        <dbReference type="ARBA" id="ARBA00022448"/>
    </source>
</evidence>
<organism evidence="15 16">
    <name type="scientific">Allosaccharopolyspora coralli</name>
    <dbReference type="NCBI Taxonomy" id="2665642"/>
    <lineage>
        <taxon>Bacteria</taxon>
        <taxon>Bacillati</taxon>
        <taxon>Actinomycetota</taxon>
        <taxon>Actinomycetes</taxon>
        <taxon>Pseudonocardiales</taxon>
        <taxon>Pseudonocardiaceae</taxon>
        <taxon>Allosaccharopolyspora</taxon>
    </lineage>
</organism>
<feature type="domain" description="ABC transmembrane type-1" evidence="14">
    <location>
        <begin position="2"/>
        <end position="281"/>
    </location>
</feature>
<feature type="signal peptide" evidence="12">
    <location>
        <begin position="1"/>
        <end position="17"/>
    </location>
</feature>
<evidence type="ECO:0000256" key="4">
    <source>
        <dbReference type="ARBA" id="ARBA00022519"/>
    </source>
</evidence>
<keyword evidence="9 11" id="KW-0472">Membrane</keyword>
<dbReference type="FunFam" id="3.40.50.300:FF:000221">
    <property type="entry name" value="Multidrug ABC transporter ATP-binding protein"/>
    <property type="match status" value="1"/>
</dbReference>
<evidence type="ECO:0000256" key="1">
    <source>
        <dbReference type="ARBA" id="ARBA00004429"/>
    </source>
</evidence>
<dbReference type="PANTHER" id="PTHR43394:SF1">
    <property type="entry name" value="ATP-BINDING CASSETTE SUB-FAMILY B MEMBER 10, MITOCHONDRIAL"/>
    <property type="match status" value="1"/>
</dbReference>
<evidence type="ECO:0000313" key="15">
    <source>
        <dbReference type="EMBL" id="QGK68482.1"/>
    </source>
</evidence>
<feature type="transmembrane region" description="Helical" evidence="11">
    <location>
        <begin position="39"/>
        <end position="60"/>
    </location>
</feature>
<keyword evidence="2" id="KW-0813">Transport</keyword>
<dbReference type="InterPro" id="IPR039421">
    <property type="entry name" value="Type_1_exporter"/>
</dbReference>
<evidence type="ECO:0000313" key="16">
    <source>
        <dbReference type="Proteomes" id="UP000371041"/>
    </source>
</evidence>
<evidence type="ECO:0000256" key="12">
    <source>
        <dbReference type="SAM" id="SignalP"/>
    </source>
</evidence>
<dbReference type="CDD" id="cd18551">
    <property type="entry name" value="ABC_6TM_LmrA_like"/>
    <property type="match status" value="1"/>
</dbReference>
<evidence type="ECO:0000256" key="5">
    <source>
        <dbReference type="ARBA" id="ARBA00022692"/>
    </source>
</evidence>
<protein>
    <submittedName>
        <fullName evidence="15">ATP-binding cassette domain-containing protein</fullName>
    </submittedName>
</protein>
<dbReference type="PANTHER" id="PTHR43394">
    <property type="entry name" value="ATP-DEPENDENT PERMEASE MDL1, MITOCHONDRIAL"/>
    <property type="match status" value="1"/>
</dbReference>
<dbReference type="RefSeq" id="WP_154075091.1">
    <property type="nucleotide sequence ID" value="NZ_CP045929.1"/>
</dbReference>
<dbReference type="Pfam" id="PF00664">
    <property type="entry name" value="ABC_membrane"/>
    <property type="match status" value="1"/>
</dbReference>
<feature type="chain" id="PRO_5038619704" evidence="12">
    <location>
        <begin position="18"/>
        <end position="557"/>
    </location>
</feature>
<sequence>MAIGLLLALVSSASGLAQPLAVRAVIDALGVGDSLLPPVLVLCTLIAVSGVANGVNTYLLGRVGEQVVFGVRRHLSSRLVRLRVPELDARSPGDLISRATADTNWIRTAAALAPVQIVNGTVGLIGALILMAVLDLRLFGVTLIVLIVVGGIVRIVMPRIREATEHAQTSVGRVGSALDRALGASRTVKAAGAEEREQTIVERASAEAYEAGLLGARWNAVLSVVSEMALQVSFLIVLGVGGAFVAAGTLSVSTLVAFLLYLFYITAPLSELVRATTMIQQGLGAAARVSEVYKLEVEPDVDHTHAPSEKETVNAPALEFEGVRFSYPGREEVLRGVAFTVPAGSRVALVGPSGAGKSTIFSLLLRFYDATAGVIRLDETDIGSINRGALRSRIGHVEQDAPVLEGTLRENLCYAAPHASANRIAEVIRETHLSSLVERLPEGIDTQLGARGVTLSGGERQRLAIARAFLRRPGLLLLDEATAHLDARTEDALRDTLMGGTTHCTVFVIAHRLATVRDADRVVVLDRGYVRAIGNHEELIAHDDLYHELAVTQLQSG</sequence>
<evidence type="ECO:0000256" key="9">
    <source>
        <dbReference type="ARBA" id="ARBA00023136"/>
    </source>
</evidence>
<dbReference type="GO" id="GO:0005886">
    <property type="term" value="C:plasma membrane"/>
    <property type="evidence" value="ECO:0007669"/>
    <property type="project" value="UniProtKB-SubCell"/>
</dbReference>
<keyword evidence="6" id="KW-0547">Nucleotide-binding</keyword>
<dbReference type="AlphaFoldDB" id="A0A5Q3Q1W7"/>
<keyword evidence="8 11" id="KW-1133">Transmembrane helix</keyword>
<dbReference type="Proteomes" id="UP000371041">
    <property type="component" value="Chromosome"/>
</dbReference>
<feature type="transmembrane region" description="Helical" evidence="11">
    <location>
        <begin position="108"/>
        <end position="132"/>
    </location>
</feature>
<dbReference type="InterPro" id="IPR027417">
    <property type="entry name" value="P-loop_NTPase"/>
</dbReference>
<dbReference type="Gene3D" id="3.40.50.300">
    <property type="entry name" value="P-loop containing nucleotide triphosphate hydrolases"/>
    <property type="match status" value="1"/>
</dbReference>
<dbReference type="InterPro" id="IPR003593">
    <property type="entry name" value="AAA+_ATPase"/>
</dbReference>
<evidence type="ECO:0000256" key="7">
    <source>
        <dbReference type="ARBA" id="ARBA00022840"/>
    </source>
</evidence>
<dbReference type="EMBL" id="CP045929">
    <property type="protein sequence ID" value="QGK68482.1"/>
    <property type="molecule type" value="Genomic_DNA"/>
</dbReference>
<dbReference type="SUPFAM" id="SSF52540">
    <property type="entry name" value="P-loop containing nucleoside triphosphate hydrolases"/>
    <property type="match status" value="1"/>
</dbReference>
<dbReference type="Gene3D" id="1.20.1560.10">
    <property type="entry name" value="ABC transporter type 1, transmembrane domain"/>
    <property type="match status" value="1"/>
</dbReference>
<dbReference type="PROSITE" id="PS00211">
    <property type="entry name" value="ABC_TRANSPORTER_1"/>
    <property type="match status" value="1"/>
</dbReference>
<keyword evidence="7 15" id="KW-0067">ATP-binding</keyword>
<feature type="domain" description="ABC transporter" evidence="13">
    <location>
        <begin position="318"/>
        <end position="552"/>
    </location>
</feature>
<evidence type="ECO:0000256" key="8">
    <source>
        <dbReference type="ARBA" id="ARBA00022989"/>
    </source>
</evidence>
<keyword evidence="12" id="KW-0732">Signal</keyword>
<feature type="transmembrane region" description="Helical" evidence="11">
    <location>
        <begin position="234"/>
        <end position="264"/>
    </location>
</feature>
<comment type="subcellular location">
    <subcellularLocation>
        <location evidence="1">Cell inner membrane</location>
        <topology evidence="1">Multi-pass membrane protein</topology>
    </subcellularLocation>
</comment>
<accession>A0A5Q3Q1W7</accession>
<gene>
    <name evidence="15" type="ORF">GIY23_01950</name>
</gene>
<dbReference type="InterPro" id="IPR011527">
    <property type="entry name" value="ABC1_TM_dom"/>
</dbReference>
<evidence type="ECO:0000256" key="3">
    <source>
        <dbReference type="ARBA" id="ARBA00022475"/>
    </source>
</evidence>